<feature type="compositionally biased region" description="Polar residues" evidence="1">
    <location>
        <begin position="236"/>
        <end position="250"/>
    </location>
</feature>
<feature type="compositionally biased region" description="Acidic residues" evidence="1">
    <location>
        <begin position="23"/>
        <end position="33"/>
    </location>
</feature>
<feature type="compositionally biased region" description="Low complexity" evidence="1">
    <location>
        <begin position="13"/>
        <end position="22"/>
    </location>
</feature>
<feature type="compositionally biased region" description="Basic and acidic residues" evidence="1">
    <location>
        <begin position="1349"/>
        <end position="1360"/>
    </location>
</feature>
<feature type="compositionally biased region" description="Basic and acidic residues" evidence="1">
    <location>
        <begin position="1133"/>
        <end position="1149"/>
    </location>
</feature>
<feature type="compositionally biased region" description="Basic and acidic residues" evidence="1">
    <location>
        <begin position="509"/>
        <end position="533"/>
    </location>
</feature>
<feature type="compositionally biased region" description="Acidic residues" evidence="1">
    <location>
        <begin position="1076"/>
        <end position="1085"/>
    </location>
</feature>
<protein>
    <recommendedName>
        <fullName evidence="4">DNA replication checkpoint mediator MRC1 domain-containing protein</fullName>
    </recommendedName>
</protein>
<feature type="compositionally biased region" description="Acidic residues" evidence="1">
    <location>
        <begin position="877"/>
        <end position="903"/>
    </location>
</feature>
<accession>A0ABD3N2T1</accession>
<feature type="region of interest" description="Disordered" evidence="1">
    <location>
        <begin position="1063"/>
        <end position="1149"/>
    </location>
</feature>
<evidence type="ECO:0000256" key="1">
    <source>
        <dbReference type="SAM" id="MobiDB-lite"/>
    </source>
</evidence>
<feature type="compositionally biased region" description="Acidic residues" evidence="1">
    <location>
        <begin position="1242"/>
        <end position="1257"/>
    </location>
</feature>
<feature type="compositionally biased region" description="Low complexity" evidence="1">
    <location>
        <begin position="95"/>
        <end position="106"/>
    </location>
</feature>
<feature type="compositionally biased region" description="Basic residues" evidence="1">
    <location>
        <begin position="493"/>
        <end position="508"/>
    </location>
</feature>
<feature type="compositionally biased region" description="Acidic residues" evidence="1">
    <location>
        <begin position="181"/>
        <end position="199"/>
    </location>
</feature>
<feature type="compositionally biased region" description="Acidic residues" evidence="1">
    <location>
        <begin position="534"/>
        <end position="547"/>
    </location>
</feature>
<keyword evidence="3" id="KW-1185">Reference proteome</keyword>
<feature type="compositionally biased region" description="Basic and acidic residues" evidence="1">
    <location>
        <begin position="112"/>
        <end position="126"/>
    </location>
</feature>
<feature type="compositionally biased region" description="Acidic residues" evidence="1">
    <location>
        <begin position="956"/>
        <end position="970"/>
    </location>
</feature>
<feature type="region of interest" description="Disordered" evidence="1">
    <location>
        <begin position="644"/>
        <end position="720"/>
    </location>
</feature>
<feature type="region of interest" description="Disordered" evidence="1">
    <location>
        <begin position="1334"/>
        <end position="1363"/>
    </location>
</feature>
<feature type="compositionally biased region" description="Acidic residues" evidence="1">
    <location>
        <begin position="1102"/>
        <end position="1114"/>
    </location>
</feature>
<gene>
    <name evidence="2" type="ORF">ACHAWU_004523</name>
</gene>
<feature type="compositionally biased region" description="Acidic residues" evidence="1">
    <location>
        <begin position="1"/>
        <end position="12"/>
    </location>
</feature>
<feature type="compositionally biased region" description="Basic residues" evidence="1">
    <location>
        <begin position="218"/>
        <end position="230"/>
    </location>
</feature>
<feature type="compositionally biased region" description="Polar residues" evidence="1">
    <location>
        <begin position="651"/>
        <end position="663"/>
    </location>
</feature>
<feature type="compositionally biased region" description="Basic residues" evidence="1">
    <location>
        <begin position="387"/>
        <end position="416"/>
    </location>
</feature>
<feature type="compositionally biased region" description="Basic and acidic residues" evidence="1">
    <location>
        <begin position="170"/>
        <end position="180"/>
    </location>
</feature>
<feature type="compositionally biased region" description="Basic residues" evidence="1">
    <location>
        <begin position="476"/>
        <end position="486"/>
    </location>
</feature>
<feature type="compositionally biased region" description="Acidic residues" evidence="1">
    <location>
        <begin position="668"/>
        <end position="695"/>
    </location>
</feature>
<proteinExistence type="predicted"/>
<sequence length="1473" mass="163702">MTSCDDDRDDNNDMFMMGNIDANNDDDLAEENDASSAAAADVDDDDDDDAKASRYETSYSKLTALRNKENSLSKRVTSGNVGGNGGGGRRGYGGVVSTTNATNADGNDGDNDDNRNRLQEFDRLDLDADMFAMEDDANHNDAETGDLFLDGDDDDAASASDVAEEGAQSDARDDNSRDDDMAGEEEEEEFGSSDNDNDAEEKIVDGEFEAFRQSAASGRRRRQKQQHRSHQPSSPNATDAPTSSNNTHSSKIAHKDVEDITETTVSNDTTDTTTTTSISTDAKENHPPPPTKPELLQLVDNLFSNCSNTDTMTMGDINRSIAAHYGWEKVDKPRRVIIKERLTLLITGKVKLGAEGGKKKKKQKKYESEEEKEVDDDDDEEKAALRKEKKKRREKKREKLMKKKKSMMSPKKHSKRKEAVDDDEEKSDIGEDNSIDGAKHDGDENNESENSDVDHANSEGDVGNDSSSDYEEMKSSRSKTRGKKKATKNEKNNRRRSSSSGKMAKHLRDHQAKARRRQMEEARIRREELGHLADDDEDGDDEGDGSEEGAKKKKKLLLTGDDTKDEAENESKVPKMSEEDRQRAQAIAARFDTTRDELRVKRIEDRVGLIDRLRTKRLELISASLSEDEEDRVTIADLAVKKEEEVERPKLTSTNAVTNTNAMKNEADGGDEDNISSSNDDDDNDDEEESEDDLEIIAKPKPSTTSGCSSNISSTATTQKRTSTVDLVFQQLGNHNNRSVIHPQKKASKPSANSRMALQNALRAKALNSGNRWLARELGYKDEEDHIRDCKEVEEKKRKQILLMEKEAALRDREREVALLRNTQMLDEDDDGFVGEIASEDAMKMIGANDETAAKKYDNDEDEEMAMARQLEQLEDGADGDEEYGEEVDEDSVVDGGSDEVVVDESTKSHIESVEEMMAEDDNDPGANTFINLEEEIVTSGLLIESTAVTQSSSNAEEESSDMSPEEEAFDVNGVTSDFANDNDELVEVNDAPNVSRSSRESTHMDEEDALPDTDQNLYDHVDDTNLSNASTTAPEEQATSNKPKNSAWQAILLKEKAALAKEKRRQRKNGGLVEAEAEEEEEEGIVGLEDFGFSVSKKKDDDEEDDGDVDQDDLDHVVDDVSDGEGDEEAGEVARKRLEQAEEKERHKEIIRRMREGYDGRRGGIASGVGGARGTLRFDQLVAADNRGDAKRLGLLNDDELNSDDEQDENKETKKDDEEEDEAALLDKMLKERFLNRDDDVYADENFTDDEESDDGADGKELNDDEDDDDNREQDRLAKYFEKRARRNRILEEFEGDTQFSRSRLIDEDVSMQQDLKTMKTLFCRKRSAEGSNLDFKENNGVPKKQKKADSQDKGDDTTGKPAAGLFLSVLATRRGTAGRKRTTTFVSGKEMKSNFSRSNSSSSGKSVALNHVVFVAGDNSQSASQLPDSTGNRVSFLGAVKSRGHSKVSKASKSVTKGSSLWSKVCSKNFR</sequence>
<feature type="region of interest" description="Disordered" evidence="1">
    <location>
        <begin position="354"/>
        <end position="584"/>
    </location>
</feature>
<feature type="region of interest" description="Disordered" evidence="1">
    <location>
        <begin position="1242"/>
        <end position="1278"/>
    </location>
</feature>
<feature type="region of interest" description="Disordered" evidence="1">
    <location>
        <begin position="1"/>
        <end position="295"/>
    </location>
</feature>
<dbReference type="Proteomes" id="UP001530293">
    <property type="component" value="Unassembled WGS sequence"/>
</dbReference>
<organism evidence="2 3">
    <name type="scientific">Discostella pseudostelligera</name>
    <dbReference type="NCBI Taxonomy" id="259834"/>
    <lineage>
        <taxon>Eukaryota</taxon>
        <taxon>Sar</taxon>
        <taxon>Stramenopiles</taxon>
        <taxon>Ochrophyta</taxon>
        <taxon>Bacillariophyta</taxon>
        <taxon>Coscinodiscophyceae</taxon>
        <taxon>Thalassiosirophycidae</taxon>
        <taxon>Stephanodiscales</taxon>
        <taxon>Stephanodiscaceae</taxon>
        <taxon>Discostella</taxon>
    </lineage>
</organism>
<feature type="compositionally biased region" description="Polar residues" evidence="1">
    <location>
        <begin position="1025"/>
        <end position="1049"/>
    </location>
</feature>
<feature type="compositionally biased region" description="Basic and acidic residues" evidence="1">
    <location>
        <begin position="569"/>
        <end position="583"/>
    </location>
</feature>
<feature type="compositionally biased region" description="Low complexity" evidence="1">
    <location>
        <begin position="262"/>
        <end position="280"/>
    </location>
</feature>
<feature type="compositionally biased region" description="Acidic residues" evidence="1">
    <location>
        <begin position="1121"/>
        <end position="1132"/>
    </location>
</feature>
<feature type="region of interest" description="Disordered" evidence="1">
    <location>
        <begin position="948"/>
        <end position="1050"/>
    </location>
</feature>
<feature type="compositionally biased region" description="Acidic residues" evidence="1">
    <location>
        <begin position="368"/>
        <end position="381"/>
    </location>
</feature>
<comment type="caution">
    <text evidence="2">The sequence shown here is derived from an EMBL/GenBank/DDBJ whole genome shotgun (WGS) entry which is preliminary data.</text>
</comment>
<dbReference type="EMBL" id="JALLBG020000078">
    <property type="protein sequence ID" value="KAL3767025.1"/>
    <property type="molecule type" value="Genomic_DNA"/>
</dbReference>
<feature type="region of interest" description="Disordered" evidence="1">
    <location>
        <begin position="1189"/>
        <end position="1228"/>
    </location>
</feature>
<name>A0ABD3N2T1_9STRA</name>
<reference evidence="2 3" key="1">
    <citation type="submission" date="2024-10" db="EMBL/GenBank/DDBJ databases">
        <title>Updated reference genomes for cyclostephanoid diatoms.</title>
        <authorList>
            <person name="Roberts W.R."/>
            <person name="Alverson A.J."/>
        </authorList>
    </citation>
    <scope>NUCLEOTIDE SEQUENCE [LARGE SCALE GENOMIC DNA]</scope>
    <source>
        <strain evidence="2 3">AJA232-27</strain>
    </source>
</reference>
<feature type="compositionally biased region" description="Acidic residues" evidence="1">
    <location>
        <begin position="420"/>
        <end position="434"/>
    </location>
</feature>
<feature type="compositionally biased region" description="Acidic residues" evidence="1">
    <location>
        <begin position="1264"/>
        <end position="1273"/>
    </location>
</feature>
<feature type="region of interest" description="Disordered" evidence="1">
    <location>
        <begin position="877"/>
        <end position="910"/>
    </location>
</feature>
<evidence type="ECO:0008006" key="4">
    <source>
        <dbReference type="Google" id="ProtNLM"/>
    </source>
</evidence>
<evidence type="ECO:0000313" key="2">
    <source>
        <dbReference type="EMBL" id="KAL3767025.1"/>
    </source>
</evidence>
<evidence type="ECO:0000313" key="3">
    <source>
        <dbReference type="Proteomes" id="UP001530293"/>
    </source>
</evidence>
<feature type="compositionally biased region" description="Acidic residues" evidence="1">
    <location>
        <begin position="1198"/>
        <end position="1210"/>
    </location>
</feature>
<feature type="compositionally biased region" description="Low complexity" evidence="1">
    <location>
        <begin position="703"/>
        <end position="717"/>
    </location>
</feature>
<feature type="compositionally biased region" description="Gly residues" evidence="1">
    <location>
        <begin position="80"/>
        <end position="94"/>
    </location>
</feature>